<dbReference type="EMBL" id="MFQN01000004">
    <property type="protein sequence ID" value="OGH75591.1"/>
    <property type="molecule type" value="Genomic_DNA"/>
</dbReference>
<reference evidence="5 6" key="1">
    <citation type="journal article" date="2016" name="Nat. Commun.">
        <title>Thousands of microbial genomes shed light on interconnected biogeochemical processes in an aquifer system.</title>
        <authorList>
            <person name="Anantharaman K."/>
            <person name="Brown C.T."/>
            <person name="Hug L.A."/>
            <person name="Sharon I."/>
            <person name="Castelle C.J."/>
            <person name="Probst A.J."/>
            <person name="Thomas B.C."/>
            <person name="Singh A."/>
            <person name="Wilkins M.J."/>
            <person name="Karaoz U."/>
            <person name="Brodie E.L."/>
            <person name="Williams K.H."/>
            <person name="Hubbard S.S."/>
            <person name="Banfield J.F."/>
        </authorList>
    </citation>
    <scope>NUCLEOTIDE SEQUENCE [LARGE SCALE GENOMIC DNA]</scope>
</reference>
<feature type="compositionally biased region" description="Low complexity" evidence="2">
    <location>
        <begin position="837"/>
        <end position="849"/>
    </location>
</feature>
<dbReference type="Proteomes" id="UP000178347">
    <property type="component" value="Unassembled WGS sequence"/>
</dbReference>
<keyword evidence="3" id="KW-0812">Transmembrane</keyword>
<evidence type="ECO:0000313" key="5">
    <source>
        <dbReference type="EMBL" id="OGH75591.1"/>
    </source>
</evidence>
<evidence type="ECO:0000259" key="4">
    <source>
        <dbReference type="Pfam" id="PF18915"/>
    </source>
</evidence>
<feature type="coiled-coil region" evidence="1">
    <location>
        <begin position="168"/>
        <end position="226"/>
    </location>
</feature>
<comment type="caution">
    <text evidence="5">The sequence shown here is derived from an EMBL/GenBank/DDBJ whole genome shotgun (WGS) entry which is preliminary data.</text>
</comment>
<name>A0A1F6MVF7_9BACT</name>
<feature type="domain" description="DUF5667" evidence="4">
    <location>
        <begin position="143"/>
        <end position="234"/>
    </location>
</feature>
<sequence>MIFQTRGPAAVLKSVAILNIFFYVLAGVILLTAVFFIIKPALAQSEVSVEVPTVEAPAPAVVSEPLVEISPESASVSPEPPAVVAPEDRPVLVEPAPVELPLNVPESASGGSDDAPEDRPISVEAQMDAAVTAEDLGANDARILPDSIFYGFKRFGRAVGEAFTFDPVEKAELKLEHANQELADAAKLIEQKFDDKEALEAAAESLEKFQDKIIDLRESAEDLRDEQAGGDEKVGEFMTDVLDQQIKQQKMFERIESGMMDKMPPQFAERMFERIDDAREAAAENAAGMVTDVVQDADSLAKHFDAAMRNQRGSEFKDIKNLEALKRVERFVPEFAKDAIRQAQDNAFKRFGERMAKIPEGKRGGKFENYVDGINGDELRHMEIFDQLENASDLPPEIIEKIEAAKDIAARRWQEKIERVDEKFGGAEFGQRARGRYLPSFNEGEVDVGQLRVMEEIRKRVKFDDVGLNQEIEKQREKGIEKFKERFNQPDDQALADEFGRLSKQMAERPDPTTFQLISALEEKVKADPQKREFLEQMERAVKAEFMEQARKEPDRFLNRIVSNNPEDIEVFNGLKEEFRNNPEQFFAEPFEVNGFKPGAGKFIPPEFGPDEMNGFQPTSFNGFFDRAIQKQSEVITERLGEIQDPEEFEQFGKKLYGMRPEIMDTINRNSQDFRRTFERKQDFIQKVELRNWEEQTQGFMGNEPERLEEAMREKKEIFNKHIEFDPFCDESCQGNERLQVDNRLQQEFQERRMEQKPFEPGNNQPGNFEAGERMNIKEPVNNFSPNERMMKEGEPRENFERFEFDERFDDRKGTDNFEAKENFQEQPQQNGFAPKPMMQQPSPASASQNSGFKPQPANEFRPEFQINQVKEPTTAQPISNNMNGGFEQKEIFSPQPIQPMQKIEQPISFPNSEPSPTPSPSFESAPMPQPTNN</sequence>
<organism evidence="5 6">
    <name type="scientific">Candidatus Magasanikbacteria bacterium RIFCSPLOWO2_12_FULL_43_12</name>
    <dbReference type="NCBI Taxonomy" id="1798692"/>
    <lineage>
        <taxon>Bacteria</taxon>
        <taxon>Candidatus Magasanikiibacteriota</taxon>
    </lineage>
</organism>
<dbReference type="AlphaFoldDB" id="A0A1F6MVF7"/>
<evidence type="ECO:0000256" key="2">
    <source>
        <dbReference type="SAM" id="MobiDB-lite"/>
    </source>
</evidence>
<proteinExistence type="predicted"/>
<dbReference type="STRING" id="1798692.A3G00_03755"/>
<evidence type="ECO:0000256" key="3">
    <source>
        <dbReference type="SAM" id="Phobius"/>
    </source>
</evidence>
<feature type="compositionally biased region" description="Basic and acidic residues" evidence="2">
    <location>
        <begin position="789"/>
        <end position="811"/>
    </location>
</feature>
<feature type="compositionally biased region" description="Polar residues" evidence="2">
    <location>
        <begin position="866"/>
        <end position="884"/>
    </location>
</feature>
<evidence type="ECO:0000313" key="6">
    <source>
        <dbReference type="Proteomes" id="UP000178347"/>
    </source>
</evidence>
<feature type="region of interest" description="Disordered" evidence="2">
    <location>
        <begin position="779"/>
        <end position="811"/>
    </location>
</feature>
<evidence type="ECO:0000256" key="1">
    <source>
        <dbReference type="SAM" id="Coils"/>
    </source>
</evidence>
<feature type="region of interest" description="Disordered" evidence="2">
    <location>
        <begin position="823"/>
        <end position="934"/>
    </location>
</feature>
<gene>
    <name evidence="5" type="ORF">A3G00_03755</name>
</gene>
<accession>A0A1F6MVF7</accession>
<feature type="transmembrane region" description="Helical" evidence="3">
    <location>
        <begin position="20"/>
        <end position="38"/>
    </location>
</feature>
<protein>
    <recommendedName>
        <fullName evidence="4">DUF5667 domain-containing protein</fullName>
    </recommendedName>
</protein>
<keyword evidence="3" id="KW-0472">Membrane</keyword>
<dbReference type="Pfam" id="PF18915">
    <property type="entry name" value="DUF5667"/>
    <property type="match status" value="1"/>
</dbReference>
<keyword evidence="1" id="KW-0175">Coiled coil</keyword>
<keyword evidence="3" id="KW-1133">Transmembrane helix</keyword>
<dbReference type="InterPro" id="IPR043725">
    <property type="entry name" value="DUF5667"/>
</dbReference>